<protein>
    <submittedName>
        <fullName evidence="3">Uncharacterized protein</fullName>
    </submittedName>
</protein>
<dbReference type="GeneID" id="85309716"/>
<evidence type="ECO:0000313" key="4">
    <source>
        <dbReference type="Proteomes" id="UP001244011"/>
    </source>
</evidence>
<comment type="caution">
    <text evidence="3">The sequence shown here is derived from an EMBL/GenBank/DDBJ whole genome shotgun (WGS) entry which is preliminary data.</text>
</comment>
<feature type="region of interest" description="Disordered" evidence="1">
    <location>
        <begin position="29"/>
        <end position="84"/>
    </location>
</feature>
<sequence>MSARKYIPLALAIGLGIGNGYYAFKPSLEEQHDRKHTDIHSASGLPSQQPPEQGAVNLSSENSNSPASPSMSTNSPGRPKETSN</sequence>
<reference evidence="3" key="1">
    <citation type="submission" date="2023-06" db="EMBL/GenBank/DDBJ databases">
        <title>Genome-scale phylogeny and comparative genomics of the fungal order Sordariales.</title>
        <authorList>
            <consortium name="Lawrence Berkeley National Laboratory"/>
            <person name="Hensen N."/>
            <person name="Bonometti L."/>
            <person name="Westerberg I."/>
            <person name="Brannstrom I.O."/>
            <person name="Guillou S."/>
            <person name="Cros-Aarteil S."/>
            <person name="Calhoun S."/>
            <person name="Haridas S."/>
            <person name="Kuo A."/>
            <person name="Mondo S."/>
            <person name="Pangilinan J."/>
            <person name="Riley R."/>
            <person name="Labutti K."/>
            <person name="Andreopoulos B."/>
            <person name="Lipzen A."/>
            <person name="Chen C."/>
            <person name="Yanf M."/>
            <person name="Daum C."/>
            <person name="Ng V."/>
            <person name="Clum A."/>
            <person name="Steindorff A."/>
            <person name="Ohm R."/>
            <person name="Martin F."/>
            <person name="Silar P."/>
            <person name="Natvig D."/>
            <person name="Lalanne C."/>
            <person name="Gautier V."/>
            <person name="Ament-Velasquez S.L."/>
            <person name="Kruys A."/>
            <person name="Hutchinson M.I."/>
            <person name="Powell A.J."/>
            <person name="Barry K."/>
            <person name="Miller A.N."/>
            <person name="Grigoriev I.V."/>
            <person name="Debuchy R."/>
            <person name="Gladieux P."/>
            <person name="Thoren M.H."/>
            <person name="Johannesson H."/>
        </authorList>
    </citation>
    <scope>NUCLEOTIDE SEQUENCE</scope>
    <source>
        <strain evidence="3">8032-3</strain>
    </source>
</reference>
<keyword evidence="2" id="KW-0472">Membrane</keyword>
<organism evidence="3 4">
    <name type="scientific">Phialemonium atrogriseum</name>
    <dbReference type="NCBI Taxonomy" id="1093897"/>
    <lineage>
        <taxon>Eukaryota</taxon>
        <taxon>Fungi</taxon>
        <taxon>Dikarya</taxon>
        <taxon>Ascomycota</taxon>
        <taxon>Pezizomycotina</taxon>
        <taxon>Sordariomycetes</taxon>
        <taxon>Sordariomycetidae</taxon>
        <taxon>Cephalothecales</taxon>
        <taxon>Cephalothecaceae</taxon>
        <taxon>Phialemonium</taxon>
    </lineage>
</organism>
<dbReference type="EMBL" id="MU838997">
    <property type="protein sequence ID" value="KAK1772701.1"/>
    <property type="molecule type" value="Genomic_DNA"/>
</dbReference>
<dbReference type="InterPro" id="IPR057394">
    <property type="entry name" value="PIGBOS1"/>
</dbReference>
<keyword evidence="2" id="KW-0812">Transmembrane</keyword>
<keyword evidence="2" id="KW-1133">Transmembrane helix</keyword>
<evidence type="ECO:0000256" key="1">
    <source>
        <dbReference type="SAM" id="MobiDB-lite"/>
    </source>
</evidence>
<name>A0AAJ0CE82_9PEZI</name>
<dbReference type="AlphaFoldDB" id="A0AAJ0CE82"/>
<feature type="compositionally biased region" description="Low complexity" evidence="1">
    <location>
        <begin position="59"/>
        <end position="76"/>
    </location>
</feature>
<feature type="transmembrane region" description="Helical" evidence="2">
    <location>
        <begin position="6"/>
        <end position="24"/>
    </location>
</feature>
<evidence type="ECO:0000313" key="3">
    <source>
        <dbReference type="EMBL" id="KAK1772701.1"/>
    </source>
</evidence>
<accession>A0AAJ0CE82</accession>
<proteinExistence type="predicted"/>
<dbReference type="RefSeq" id="XP_060288914.1">
    <property type="nucleotide sequence ID" value="XM_060426529.1"/>
</dbReference>
<gene>
    <name evidence="3" type="ORF">QBC33DRAFT_522254</name>
</gene>
<dbReference type="Proteomes" id="UP001244011">
    <property type="component" value="Unassembled WGS sequence"/>
</dbReference>
<dbReference type="Pfam" id="PF23670">
    <property type="entry name" value="PIGBOS1"/>
    <property type="match status" value="1"/>
</dbReference>
<keyword evidence="4" id="KW-1185">Reference proteome</keyword>
<evidence type="ECO:0000256" key="2">
    <source>
        <dbReference type="SAM" id="Phobius"/>
    </source>
</evidence>
<feature type="compositionally biased region" description="Basic and acidic residues" evidence="1">
    <location>
        <begin position="29"/>
        <end position="39"/>
    </location>
</feature>